<dbReference type="EMBL" id="PEIK01000007">
    <property type="protein sequence ID" value="PIH04177.1"/>
    <property type="molecule type" value="Genomic_DNA"/>
</dbReference>
<dbReference type="Gene3D" id="1.10.10.10">
    <property type="entry name" value="Winged helix-like DNA-binding domain superfamily/Winged helix DNA-binding domain"/>
    <property type="match status" value="1"/>
</dbReference>
<evidence type="ECO:0000313" key="2">
    <source>
        <dbReference type="Proteomes" id="UP000231322"/>
    </source>
</evidence>
<dbReference type="InterPro" id="IPR043129">
    <property type="entry name" value="ATPase_NBD"/>
</dbReference>
<dbReference type="InterPro" id="IPR036390">
    <property type="entry name" value="WH_DNA-bd_sf"/>
</dbReference>
<dbReference type="InterPro" id="IPR036388">
    <property type="entry name" value="WH-like_DNA-bd_sf"/>
</dbReference>
<organism evidence="1 2">
    <name type="scientific">Clostridium combesii</name>
    <dbReference type="NCBI Taxonomy" id="39481"/>
    <lineage>
        <taxon>Bacteria</taxon>
        <taxon>Bacillati</taxon>
        <taxon>Bacillota</taxon>
        <taxon>Clostridia</taxon>
        <taxon>Eubacteriales</taxon>
        <taxon>Clostridiaceae</taxon>
        <taxon>Clostridium</taxon>
    </lineage>
</organism>
<evidence type="ECO:0008006" key="3">
    <source>
        <dbReference type="Google" id="ProtNLM"/>
    </source>
</evidence>
<protein>
    <recommendedName>
        <fullName evidence="3">ROK family protein</fullName>
    </recommendedName>
</protein>
<name>A0A2G7HGC6_9CLOT</name>
<evidence type="ECO:0000313" key="1">
    <source>
        <dbReference type="EMBL" id="PIH04177.1"/>
    </source>
</evidence>
<dbReference type="SUPFAM" id="SSF46785">
    <property type="entry name" value="Winged helix' DNA-binding domain"/>
    <property type="match status" value="1"/>
</dbReference>
<dbReference type="RefSeq" id="WP_099839459.1">
    <property type="nucleotide sequence ID" value="NZ_PEIK01000007.1"/>
</dbReference>
<reference evidence="1 2" key="1">
    <citation type="submission" date="2017-10" db="EMBL/GenBank/DDBJ databases">
        <title>Reclassification of Eubacterium combesii and discrepancies in the nomenclature of botulinum neurotoxin producing clostridia. Request for an Opinion.</title>
        <authorList>
            <person name="Dobritsa A.P."/>
            <person name="Kutumbaka K.K."/>
            <person name="Samadpour M."/>
        </authorList>
    </citation>
    <scope>NUCLEOTIDE SEQUENCE [LARGE SCALE GENOMIC DNA]</scope>
    <source>
        <strain evidence="1 2">DSM 20696</strain>
    </source>
</reference>
<dbReference type="Proteomes" id="UP000231322">
    <property type="component" value="Unassembled WGS sequence"/>
</dbReference>
<comment type="caution">
    <text evidence="1">The sequence shown here is derived from an EMBL/GenBank/DDBJ whole genome shotgun (WGS) entry which is preliminary data.</text>
</comment>
<keyword evidence="2" id="KW-1185">Reference proteome</keyword>
<accession>A0A2G7HGC6</accession>
<sequence>MKNSADIRKFNIYKIQRILWNGGEHTKQQIAIDTGLSVATCNTLLNDMEKSGEVIGNKKRIQEVGRSTITYQVNESYESILCISFELIKGKKSLKRIVLSPLGNILSYTEKFYKILDYCVIKENISEMISTYSNISQIMIGTPSVAEHGIIKHCDIEELENQKIVEEIESCFKIPVYLENDMHFKIYGYYKKEGVPNDIITIVNFPSNVLPGTASIHAGTIIKGKNKYAGMLGFLPFGINRKDEVSLKDIEIDMYLISKSIAYIIAIINPNIIVFTGDLFDEDIVEYIKNECLNTIPEEYMPEFLFIEDINTYYLEGMYQKSLDLKGIL</sequence>
<dbReference type="Gene3D" id="3.30.420.40">
    <property type="match status" value="2"/>
</dbReference>
<dbReference type="SUPFAM" id="SSF53067">
    <property type="entry name" value="Actin-like ATPase domain"/>
    <property type="match status" value="1"/>
</dbReference>
<proteinExistence type="predicted"/>
<gene>
    <name evidence="1" type="ORF">CS538_10665</name>
</gene>
<dbReference type="AlphaFoldDB" id="A0A2G7HGC6"/>